<dbReference type="GeneTree" id="ENSGT00940000177139"/>
<name>A0AAY5KK72_ESOLU</name>
<evidence type="ECO:0000313" key="10">
    <source>
        <dbReference type="Ensembl" id="ENSELUP00000089324.1"/>
    </source>
</evidence>
<evidence type="ECO:0000256" key="4">
    <source>
        <dbReference type="ARBA" id="ARBA00005975"/>
    </source>
</evidence>
<evidence type="ECO:0000256" key="5">
    <source>
        <dbReference type="ARBA" id="ARBA00022723"/>
    </source>
</evidence>
<dbReference type="GO" id="GO:0098560">
    <property type="term" value="C:cytoplasmic side of late endosome membrane"/>
    <property type="evidence" value="ECO:0007669"/>
    <property type="project" value="TreeGrafter"/>
</dbReference>
<dbReference type="PANTHER" id="PTHR23292">
    <property type="entry name" value="LIPOPOLYSACCHARIDE-INDUCED TUMOR NECROSIS FACTOR-ALPHA FACTOR"/>
    <property type="match status" value="1"/>
</dbReference>
<evidence type="ECO:0000259" key="9">
    <source>
        <dbReference type="PROSITE" id="PS51837"/>
    </source>
</evidence>
<evidence type="ECO:0000256" key="6">
    <source>
        <dbReference type="ARBA" id="ARBA00022833"/>
    </source>
</evidence>
<evidence type="ECO:0000256" key="2">
    <source>
        <dbReference type="ARBA" id="ARBA00004414"/>
    </source>
</evidence>
<keyword evidence="8" id="KW-1133">Transmembrane helix</keyword>
<dbReference type="Ensembl" id="ENSELUT00000107052.1">
    <property type="protein sequence ID" value="ENSELUP00000089324.1"/>
    <property type="gene ID" value="ENSELUG00000044308.1"/>
</dbReference>
<dbReference type="InterPro" id="IPR037519">
    <property type="entry name" value="LITAF_fam"/>
</dbReference>
<evidence type="ECO:0000313" key="11">
    <source>
        <dbReference type="Proteomes" id="UP000265140"/>
    </source>
</evidence>
<dbReference type="AlphaFoldDB" id="A0AAY5KK72"/>
<feature type="domain" description="LITAF" evidence="9">
    <location>
        <begin position="95"/>
        <end position="179"/>
    </location>
</feature>
<keyword evidence="8" id="KW-0812">Transmembrane</keyword>
<organism evidence="10 11">
    <name type="scientific">Esox lucius</name>
    <name type="common">Northern pike</name>
    <dbReference type="NCBI Taxonomy" id="8010"/>
    <lineage>
        <taxon>Eukaryota</taxon>
        <taxon>Metazoa</taxon>
        <taxon>Chordata</taxon>
        <taxon>Craniata</taxon>
        <taxon>Vertebrata</taxon>
        <taxon>Euteleostomi</taxon>
        <taxon>Actinopterygii</taxon>
        <taxon>Neopterygii</taxon>
        <taxon>Teleostei</taxon>
        <taxon>Protacanthopterygii</taxon>
        <taxon>Esociformes</taxon>
        <taxon>Esocidae</taxon>
        <taxon>Esox</taxon>
    </lineage>
</organism>
<dbReference type="PROSITE" id="PS51837">
    <property type="entry name" value="LITAF"/>
    <property type="match status" value="1"/>
</dbReference>
<dbReference type="Pfam" id="PF10601">
    <property type="entry name" value="zf-LITAF-like"/>
    <property type="match status" value="1"/>
</dbReference>
<reference evidence="10" key="2">
    <citation type="submission" date="2025-08" db="UniProtKB">
        <authorList>
            <consortium name="Ensembl"/>
        </authorList>
    </citation>
    <scope>IDENTIFICATION</scope>
</reference>
<feature type="transmembrane region" description="Helical" evidence="8">
    <location>
        <begin position="133"/>
        <end position="157"/>
    </location>
</feature>
<keyword evidence="6" id="KW-0862">Zinc</keyword>
<dbReference type="Proteomes" id="UP000265140">
    <property type="component" value="Chromosome 9"/>
</dbReference>
<comment type="similarity">
    <text evidence="4">Belongs to the CDIP1/LITAF family.</text>
</comment>
<reference evidence="10 11" key="1">
    <citation type="submission" date="2020-02" db="EMBL/GenBank/DDBJ databases">
        <title>Esox lucius (northern pike) genome, fEsoLuc1, primary haplotype.</title>
        <authorList>
            <person name="Myers G."/>
            <person name="Karagic N."/>
            <person name="Meyer A."/>
            <person name="Pippel M."/>
            <person name="Reichard M."/>
            <person name="Winkler S."/>
            <person name="Tracey A."/>
            <person name="Sims Y."/>
            <person name="Howe K."/>
            <person name="Rhie A."/>
            <person name="Formenti G."/>
            <person name="Durbin R."/>
            <person name="Fedrigo O."/>
            <person name="Jarvis E.D."/>
        </authorList>
    </citation>
    <scope>NUCLEOTIDE SEQUENCE [LARGE SCALE GENOMIC DNA]</scope>
</reference>
<proteinExistence type="inferred from homology"/>
<evidence type="ECO:0000256" key="8">
    <source>
        <dbReference type="SAM" id="Phobius"/>
    </source>
</evidence>
<accession>A0AAY5KK72</accession>
<dbReference type="GO" id="GO:0008270">
    <property type="term" value="F:zinc ion binding"/>
    <property type="evidence" value="ECO:0007669"/>
    <property type="project" value="TreeGrafter"/>
</dbReference>
<keyword evidence="11" id="KW-1185">Reference proteome</keyword>
<dbReference type="GO" id="GO:0098574">
    <property type="term" value="C:cytoplasmic side of lysosomal membrane"/>
    <property type="evidence" value="ECO:0007669"/>
    <property type="project" value="TreeGrafter"/>
</dbReference>
<dbReference type="SMART" id="SM00714">
    <property type="entry name" value="LITAF"/>
    <property type="match status" value="1"/>
</dbReference>
<evidence type="ECO:0000256" key="1">
    <source>
        <dbReference type="ARBA" id="ARBA00004125"/>
    </source>
</evidence>
<dbReference type="PANTHER" id="PTHR23292:SF28">
    <property type="entry name" value="LIPOPOLYSACCHARIDE-INDUCED TUMOR NECROSIS FACTOR-ALPHA FACTOR-LIKE"/>
    <property type="match status" value="1"/>
</dbReference>
<protein>
    <recommendedName>
        <fullName evidence="9">LITAF domain-containing protein</fullName>
    </recommendedName>
</protein>
<dbReference type="GO" id="GO:0005634">
    <property type="term" value="C:nucleus"/>
    <property type="evidence" value="ECO:0007669"/>
    <property type="project" value="TreeGrafter"/>
</dbReference>
<comment type="subcellular location">
    <subcellularLocation>
        <location evidence="1">Endosome membrane</location>
        <topology evidence="1">Peripheral membrane protein</topology>
        <orientation evidence="1">Cytoplasmic side</orientation>
    </subcellularLocation>
    <subcellularLocation>
        <location evidence="2">Late endosome membrane</location>
    </subcellularLocation>
    <subcellularLocation>
        <location evidence="3">Lysosome membrane</location>
        <topology evidence="3">Peripheral membrane protein</topology>
        <orientation evidence="3">Cytoplasmic side</orientation>
    </subcellularLocation>
</comment>
<keyword evidence="5" id="KW-0479">Metal-binding</keyword>
<dbReference type="InterPro" id="IPR006629">
    <property type="entry name" value="LITAF"/>
</dbReference>
<evidence type="ECO:0000256" key="7">
    <source>
        <dbReference type="ARBA" id="ARBA00023136"/>
    </source>
</evidence>
<evidence type="ECO:0000256" key="3">
    <source>
        <dbReference type="ARBA" id="ARBA00004630"/>
    </source>
</evidence>
<reference evidence="10" key="3">
    <citation type="submission" date="2025-09" db="UniProtKB">
        <authorList>
            <consortium name="Ensembl"/>
        </authorList>
    </citation>
    <scope>IDENTIFICATION</scope>
</reference>
<keyword evidence="7 8" id="KW-0472">Membrane</keyword>
<sequence length="192" mass="21379">MLVYLCGILCSFISNHTWQFPVHSKTGDDMRFFSSPFPPPPPPTPTVSNRYINHTPSEDSRHDDNVKIYHVSHGHHPTPIDGVSFYTPLSKPVQSQSSVLQSRAELGVSPGLSQCPSCQTQVMSDVRHCAGSFAWIMCLVFILCGLILGCCLIPFLVRHFKDTYHTCPRCHMVLHIHKKMCCPLTSDPGAST</sequence>